<dbReference type="Proteomes" id="UP000481861">
    <property type="component" value="Unassembled WGS sequence"/>
</dbReference>
<keyword evidence="3" id="KW-1185">Reference proteome</keyword>
<feature type="region of interest" description="Disordered" evidence="1">
    <location>
        <begin position="23"/>
        <end position="55"/>
    </location>
</feature>
<gene>
    <name evidence="2" type="ORF">BDV95DRAFT_624398</name>
</gene>
<name>A0A7C8LZJ6_9PLEO</name>
<feature type="compositionally biased region" description="Low complexity" evidence="1">
    <location>
        <begin position="24"/>
        <end position="40"/>
    </location>
</feature>
<accession>A0A7C8LZJ6</accession>
<sequence>MSNENPASVMSPRTIVRIMRDLATNRSNTTTPPTTSATPTKTRKAKRDYASGNPHALLRKSNRHWPTNALVRQAYAPRAKRIRDRARVVAELNGIFLAKKREELRAAVAKIHAERARQRAERSDPEWPKKLFGRLPSELRLQVLELALIGDRAELWMEEEERPAGFVSKYIQVSDTIHYDPAALPRPFRIVDSRGNTAAYNQVVNLLGIEYRGLELLNATLNVHLREFMNLIQHRDETINKRVREVDVHGQYGIREVPDERVLRSLIEFAFKYPNARIRVEVPDLHLKSGKQLWKFLRYVQSFNIPHMRVAHNPRQRTLSQMNAKKLTFVPKDCDFDRQKFADRVAAACAPKKGKPINISAYWAGEEELLEDVDSWYSEGI</sequence>
<evidence type="ECO:0000313" key="2">
    <source>
        <dbReference type="EMBL" id="KAF2864700.1"/>
    </source>
</evidence>
<dbReference type="AlphaFoldDB" id="A0A7C8LZJ6"/>
<proteinExistence type="predicted"/>
<organism evidence="2 3">
    <name type="scientific">Massariosphaeria phaeospora</name>
    <dbReference type="NCBI Taxonomy" id="100035"/>
    <lineage>
        <taxon>Eukaryota</taxon>
        <taxon>Fungi</taxon>
        <taxon>Dikarya</taxon>
        <taxon>Ascomycota</taxon>
        <taxon>Pezizomycotina</taxon>
        <taxon>Dothideomycetes</taxon>
        <taxon>Pleosporomycetidae</taxon>
        <taxon>Pleosporales</taxon>
        <taxon>Pleosporales incertae sedis</taxon>
        <taxon>Massariosphaeria</taxon>
    </lineage>
</organism>
<evidence type="ECO:0000256" key="1">
    <source>
        <dbReference type="SAM" id="MobiDB-lite"/>
    </source>
</evidence>
<protein>
    <submittedName>
        <fullName evidence="2">Uncharacterized protein</fullName>
    </submittedName>
</protein>
<comment type="caution">
    <text evidence="2">The sequence shown here is derived from an EMBL/GenBank/DDBJ whole genome shotgun (WGS) entry which is preliminary data.</text>
</comment>
<evidence type="ECO:0000313" key="3">
    <source>
        <dbReference type="Proteomes" id="UP000481861"/>
    </source>
</evidence>
<reference evidence="2 3" key="1">
    <citation type="submission" date="2020-01" db="EMBL/GenBank/DDBJ databases">
        <authorList>
            <consortium name="DOE Joint Genome Institute"/>
            <person name="Haridas S."/>
            <person name="Albert R."/>
            <person name="Binder M."/>
            <person name="Bloem J."/>
            <person name="Labutti K."/>
            <person name="Salamov A."/>
            <person name="Andreopoulos B."/>
            <person name="Baker S.E."/>
            <person name="Barry K."/>
            <person name="Bills G."/>
            <person name="Bluhm B.H."/>
            <person name="Cannon C."/>
            <person name="Castanera R."/>
            <person name="Culley D.E."/>
            <person name="Daum C."/>
            <person name="Ezra D."/>
            <person name="Gonzalez J.B."/>
            <person name="Henrissat B."/>
            <person name="Kuo A."/>
            <person name="Liang C."/>
            <person name="Lipzen A."/>
            <person name="Lutzoni F."/>
            <person name="Magnuson J."/>
            <person name="Mondo S."/>
            <person name="Nolan M."/>
            <person name="Ohm R."/>
            <person name="Pangilinan J."/>
            <person name="Park H.-J.H."/>
            <person name="Ramirez L."/>
            <person name="Alfaro M."/>
            <person name="Sun H."/>
            <person name="Tritt A."/>
            <person name="Yoshinaga Y."/>
            <person name="Zwiers L.-H.L."/>
            <person name="Turgeon B.G."/>
            <person name="Goodwin S.B."/>
            <person name="Spatafora J.W."/>
            <person name="Crous P.W."/>
            <person name="Grigoriev I.V."/>
        </authorList>
    </citation>
    <scope>NUCLEOTIDE SEQUENCE [LARGE SCALE GENOMIC DNA]</scope>
    <source>
        <strain evidence="2 3">CBS 611.86</strain>
    </source>
</reference>
<dbReference type="EMBL" id="JAADJZ010000041">
    <property type="protein sequence ID" value="KAF2864700.1"/>
    <property type="molecule type" value="Genomic_DNA"/>
</dbReference>